<evidence type="ECO:0000313" key="2">
    <source>
        <dbReference type="Proteomes" id="UP001497516"/>
    </source>
</evidence>
<dbReference type="GO" id="GO:0009506">
    <property type="term" value="C:plasmodesma"/>
    <property type="evidence" value="ECO:0007669"/>
    <property type="project" value="TreeGrafter"/>
</dbReference>
<evidence type="ECO:0000313" key="1">
    <source>
        <dbReference type="EMBL" id="CAL1408559.1"/>
    </source>
</evidence>
<dbReference type="GO" id="GO:0005829">
    <property type="term" value="C:cytosol"/>
    <property type="evidence" value="ECO:0007669"/>
    <property type="project" value="TreeGrafter"/>
</dbReference>
<accession>A0AAV2GD06</accession>
<name>A0AAV2GD06_9ROSI</name>
<organism evidence="1 2">
    <name type="scientific">Linum trigynum</name>
    <dbReference type="NCBI Taxonomy" id="586398"/>
    <lineage>
        <taxon>Eukaryota</taxon>
        <taxon>Viridiplantae</taxon>
        <taxon>Streptophyta</taxon>
        <taxon>Embryophyta</taxon>
        <taxon>Tracheophyta</taxon>
        <taxon>Spermatophyta</taxon>
        <taxon>Magnoliopsida</taxon>
        <taxon>eudicotyledons</taxon>
        <taxon>Gunneridae</taxon>
        <taxon>Pentapetalae</taxon>
        <taxon>rosids</taxon>
        <taxon>fabids</taxon>
        <taxon>Malpighiales</taxon>
        <taxon>Linaceae</taxon>
        <taxon>Linum</taxon>
    </lineage>
</organism>
<dbReference type="InterPro" id="IPR045189">
    <property type="entry name" value="UBR4-like"/>
</dbReference>
<protein>
    <submittedName>
        <fullName evidence="1">Uncharacterized protein</fullName>
    </submittedName>
</protein>
<dbReference type="AlphaFoldDB" id="A0AAV2GD06"/>
<dbReference type="GO" id="GO:0009926">
    <property type="term" value="P:auxin polar transport"/>
    <property type="evidence" value="ECO:0007669"/>
    <property type="project" value="TreeGrafter"/>
</dbReference>
<dbReference type="PANTHER" id="PTHR21725">
    <property type="entry name" value="E3 UBIQUITIN-PROTEIN LIGASE UBR4"/>
    <property type="match status" value="1"/>
</dbReference>
<sequence>MEGHLTKLHRCLFESSSSSSEFLHSLRSDTSIAIALALQHFYLTLKRGVSVVVEEEAHDDGESVEDKKLGFQLWTDSQIQSVVSFGLAIVSASISFSEPVVIAVVQQLLEFAVCYLEKSEFCNDESSVQINLILLMELALVKEIDKVPDRSCPLSCILELLAVVSSGPCDVQFDSHIKCILQGSSCLRAEKQVDLLLMTLETEYLQPEGQTSGFNGPIHATSHLIYASQHWALIHVGFVRRLIPHCTKLIERADVHGEKVAAANFSERLSFSLRILRLLRSLVKENPYVEYDAYLLQQVASFADTLPSVFGHRFEFADNQGAIESDFENLVLSLLEEFLHLVQSIFGNNSISQNIQVCIVASILDNLDSSIWKSDKSAVGPKPPLVYLTQTVVLMLRIVQDVRRAISQSYSSMELDRNLTGSSSDFPNKSPSCHLRLKEVPLTKSLTTEEAMKVIFTSSAQWLDNLIQLIIFLHLEGMNFRPRFEKSQSSSLKANCAVELENAACHEDEALFGNLFVESGRSVGSVEVCDQAPVALSSFSNSCNLPMQAACELLGVLKDVIFSQEYPTLYEEGCKTIRNNHIEALLSLVNCQECGLEYKSSDGFASSPDEGKTANIHKLCLEL</sequence>
<keyword evidence="2" id="KW-1185">Reference proteome</keyword>
<dbReference type="PANTHER" id="PTHR21725:SF1">
    <property type="entry name" value="E3 UBIQUITIN-PROTEIN LIGASE UBR4"/>
    <property type="match status" value="1"/>
</dbReference>
<reference evidence="1 2" key="1">
    <citation type="submission" date="2024-04" db="EMBL/GenBank/DDBJ databases">
        <authorList>
            <person name="Fracassetti M."/>
        </authorList>
    </citation>
    <scope>NUCLEOTIDE SEQUENCE [LARGE SCALE GENOMIC DNA]</scope>
</reference>
<dbReference type="EMBL" id="OZ034821">
    <property type="protein sequence ID" value="CAL1408559.1"/>
    <property type="molecule type" value="Genomic_DNA"/>
</dbReference>
<proteinExistence type="predicted"/>
<dbReference type="Proteomes" id="UP001497516">
    <property type="component" value="Chromosome 8"/>
</dbReference>
<gene>
    <name evidence="1" type="ORF">LTRI10_LOCUS48141</name>
</gene>